<dbReference type="GO" id="GO:0004252">
    <property type="term" value="F:serine-type endopeptidase activity"/>
    <property type="evidence" value="ECO:0007669"/>
    <property type="project" value="InterPro"/>
</dbReference>
<reference evidence="7" key="1">
    <citation type="submission" date="2021-03" db="EMBL/GenBank/DDBJ databases">
        <title>Chromosome level genome of the anhydrobiotic midge Polypedilum vanderplanki.</title>
        <authorList>
            <person name="Yoshida Y."/>
            <person name="Kikawada T."/>
            <person name="Gusev O."/>
        </authorList>
    </citation>
    <scope>NUCLEOTIDE SEQUENCE</scope>
    <source>
        <strain evidence="7">NIAS01</strain>
        <tissue evidence="7">Whole body or cell culture</tissue>
    </source>
</reference>
<dbReference type="PRINTS" id="PR00722">
    <property type="entry name" value="CHYMOTRYPSIN"/>
</dbReference>
<feature type="domain" description="Peptidase S1" evidence="6">
    <location>
        <begin position="57"/>
        <end position="292"/>
    </location>
</feature>
<evidence type="ECO:0000313" key="7">
    <source>
        <dbReference type="EMBL" id="KAG5678208.1"/>
    </source>
</evidence>
<dbReference type="InterPro" id="IPR033116">
    <property type="entry name" value="TRYPSIN_SER"/>
</dbReference>
<keyword evidence="4" id="KW-0378">Hydrolase</keyword>
<dbReference type="PROSITE" id="PS50240">
    <property type="entry name" value="TRYPSIN_DOM"/>
    <property type="match status" value="1"/>
</dbReference>
<dbReference type="CDD" id="cd00190">
    <property type="entry name" value="Tryp_SPc"/>
    <property type="match status" value="1"/>
</dbReference>
<organism evidence="7 8">
    <name type="scientific">Polypedilum vanderplanki</name>
    <name type="common">Sleeping chironomid midge</name>
    <dbReference type="NCBI Taxonomy" id="319348"/>
    <lineage>
        <taxon>Eukaryota</taxon>
        <taxon>Metazoa</taxon>
        <taxon>Ecdysozoa</taxon>
        <taxon>Arthropoda</taxon>
        <taxon>Hexapoda</taxon>
        <taxon>Insecta</taxon>
        <taxon>Pterygota</taxon>
        <taxon>Neoptera</taxon>
        <taxon>Endopterygota</taxon>
        <taxon>Diptera</taxon>
        <taxon>Nematocera</taxon>
        <taxon>Chironomoidea</taxon>
        <taxon>Chironomidae</taxon>
        <taxon>Chironominae</taxon>
        <taxon>Polypedilum</taxon>
        <taxon>Polypedilum</taxon>
    </lineage>
</organism>
<dbReference type="SUPFAM" id="SSF50494">
    <property type="entry name" value="Trypsin-like serine proteases"/>
    <property type="match status" value="1"/>
</dbReference>
<evidence type="ECO:0000256" key="3">
    <source>
        <dbReference type="ARBA" id="ARBA00024195"/>
    </source>
</evidence>
<keyword evidence="5" id="KW-0732">Signal</keyword>
<feature type="chain" id="PRO_5039908802" description="Peptidase S1 domain-containing protein" evidence="5">
    <location>
        <begin position="18"/>
        <end position="292"/>
    </location>
</feature>
<evidence type="ECO:0000259" key="6">
    <source>
        <dbReference type="PROSITE" id="PS50240"/>
    </source>
</evidence>
<evidence type="ECO:0000256" key="2">
    <source>
        <dbReference type="ARBA" id="ARBA00023180"/>
    </source>
</evidence>
<feature type="signal peptide" evidence="5">
    <location>
        <begin position="1"/>
        <end position="17"/>
    </location>
</feature>
<dbReference type="PANTHER" id="PTHR24256">
    <property type="entry name" value="TRYPTASE-RELATED"/>
    <property type="match status" value="1"/>
</dbReference>
<dbReference type="InterPro" id="IPR001314">
    <property type="entry name" value="Peptidase_S1A"/>
</dbReference>
<dbReference type="AlphaFoldDB" id="A0A9J6C8K7"/>
<protein>
    <recommendedName>
        <fullName evidence="6">Peptidase S1 domain-containing protein</fullName>
    </recommendedName>
</protein>
<sequence length="292" mass="31716">MKVFVLFFLACATSVYADHFIEFDWSNVKPVREIPGFWEKRHVSLRPRASNTPRRRIVNGEIATPHQFPYQAGLLFQFTGGTALCGGALISARTVLTAAHCVDVSSGGTVVLGAQFINQVEATQQRIPVTTAGIVLHPQWDPSLIRNDVAVLHLSTPATLSNIVSLIDLPPPESVTTFENFPATVSGWGRFDDNLPQSSDVLRFYRGTILSQANCILRFPGVVQPSNICLSGLNNGGACQGDSGGPLTTTYNGRHTHIGIVSFGLALGCELLWPSVFARTSFYNDWITANTV</sequence>
<dbReference type="OrthoDB" id="5565075at2759"/>
<dbReference type="InterPro" id="IPR051487">
    <property type="entry name" value="Ser/Thr_Proteases_Immune/Dev"/>
</dbReference>
<comment type="similarity">
    <text evidence="3">Belongs to the peptidase S1 family. CLIP subfamily.</text>
</comment>
<dbReference type="InterPro" id="IPR009003">
    <property type="entry name" value="Peptidase_S1_PA"/>
</dbReference>
<dbReference type="Pfam" id="PF00089">
    <property type="entry name" value="Trypsin"/>
    <property type="match status" value="1"/>
</dbReference>
<dbReference type="EMBL" id="JADBJN010000002">
    <property type="protein sequence ID" value="KAG5678208.1"/>
    <property type="molecule type" value="Genomic_DNA"/>
</dbReference>
<keyword evidence="2" id="KW-0325">Glycoprotein</keyword>
<dbReference type="PROSITE" id="PS00135">
    <property type="entry name" value="TRYPSIN_SER"/>
    <property type="match status" value="1"/>
</dbReference>
<dbReference type="Proteomes" id="UP001107558">
    <property type="component" value="Chromosome 2"/>
</dbReference>
<keyword evidence="4" id="KW-0645">Protease</keyword>
<evidence type="ECO:0000256" key="4">
    <source>
        <dbReference type="RuleBase" id="RU363034"/>
    </source>
</evidence>
<name>A0A9J6C8K7_POLVA</name>
<accession>A0A9J6C8K7</accession>
<keyword evidence="4" id="KW-0720">Serine protease</keyword>
<keyword evidence="8" id="KW-1185">Reference proteome</keyword>
<dbReference type="InterPro" id="IPR001254">
    <property type="entry name" value="Trypsin_dom"/>
</dbReference>
<dbReference type="InterPro" id="IPR043504">
    <property type="entry name" value="Peptidase_S1_PA_chymotrypsin"/>
</dbReference>
<proteinExistence type="inferred from homology"/>
<comment type="caution">
    <text evidence="7">The sequence shown here is derived from an EMBL/GenBank/DDBJ whole genome shotgun (WGS) entry which is preliminary data.</text>
</comment>
<dbReference type="GO" id="GO:0006508">
    <property type="term" value="P:proteolysis"/>
    <property type="evidence" value="ECO:0007669"/>
    <property type="project" value="UniProtKB-KW"/>
</dbReference>
<evidence type="ECO:0000313" key="8">
    <source>
        <dbReference type="Proteomes" id="UP001107558"/>
    </source>
</evidence>
<dbReference type="InterPro" id="IPR018114">
    <property type="entry name" value="TRYPSIN_HIS"/>
</dbReference>
<dbReference type="FunFam" id="2.40.10.10:FF:000068">
    <property type="entry name" value="transmembrane protease serine 2"/>
    <property type="match status" value="1"/>
</dbReference>
<evidence type="ECO:0000256" key="1">
    <source>
        <dbReference type="ARBA" id="ARBA00023157"/>
    </source>
</evidence>
<keyword evidence="1" id="KW-1015">Disulfide bond</keyword>
<gene>
    <name evidence="7" type="ORF">PVAND_007900</name>
</gene>
<dbReference type="PROSITE" id="PS00134">
    <property type="entry name" value="TRYPSIN_HIS"/>
    <property type="match status" value="1"/>
</dbReference>
<dbReference type="Gene3D" id="2.40.10.10">
    <property type="entry name" value="Trypsin-like serine proteases"/>
    <property type="match status" value="1"/>
</dbReference>
<dbReference type="SMART" id="SM00020">
    <property type="entry name" value="Tryp_SPc"/>
    <property type="match status" value="1"/>
</dbReference>
<evidence type="ECO:0000256" key="5">
    <source>
        <dbReference type="SAM" id="SignalP"/>
    </source>
</evidence>